<dbReference type="PROSITE" id="PS50158">
    <property type="entry name" value="ZF_CCHC"/>
    <property type="match status" value="1"/>
</dbReference>
<proteinExistence type="predicted"/>
<dbReference type="SMART" id="SM00343">
    <property type="entry name" value="ZnF_C2HC"/>
    <property type="match status" value="1"/>
</dbReference>
<evidence type="ECO:0000313" key="4">
    <source>
        <dbReference type="EMBL" id="KAA0051430.1"/>
    </source>
</evidence>
<feature type="compositionally biased region" description="Low complexity" evidence="2">
    <location>
        <begin position="65"/>
        <end position="79"/>
    </location>
</feature>
<dbReference type="AlphaFoldDB" id="A0A5A7U8D5"/>
<gene>
    <name evidence="5" type="ORF">E5676_scaffold333G001120</name>
    <name evidence="4" type="ORF">E6C27_scaffold55G001770</name>
</gene>
<organism evidence="4 6">
    <name type="scientific">Cucumis melo var. makuwa</name>
    <name type="common">Oriental melon</name>
    <dbReference type="NCBI Taxonomy" id="1194695"/>
    <lineage>
        <taxon>Eukaryota</taxon>
        <taxon>Viridiplantae</taxon>
        <taxon>Streptophyta</taxon>
        <taxon>Embryophyta</taxon>
        <taxon>Tracheophyta</taxon>
        <taxon>Spermatophyta</taxon>
        <taxon>Magnoliopsida</taxon>
        <taxon>eudicotyledons</taxon>
        <taxon>Gunneridae</taxon>
        <taxon>Pentapetalae</taxon>
        <taxon>rosids</taxon>
        <taxon>fabids</taxon>
        <taxon>Cucurbitales</taxon>
        <taxon>Cucurbitaceae</taxon>
        <taxon>Benincaseae</taxon>
        <taxon>Cucumis</taxon>
    </lineage>
</organism>
<evidence type="ECO:0000313" key="6">
    <source>
        <dbReference type="Proteomes" id="UP000321393"/>
    </source>
</evidence>
<dbReference type="Proteomes" id="UP000321947">
    <property type="component" value="Unassembled WGS sequence"/>
</dbReference>
<name>A0A5A7U8D5_CUCMM</name>
<reference evidence="6 7" key="1">
    <citation type="submission" date="2019-08" db="EMBL/GenBank/DDBJ databases">
        <title>Draft genome sequences of two oriental melons (Cucumis melo L. var makuwa).</title>
        <authorList>
            <person name="Kwon S.-Y."/>
        </authorList>
    </citation>
    <scope>NUCLEOTIDE SEQUENCE [LARGE SCALE GENOMIC DNA]</scope>
    <source>
        <strain evidence="7">cv. Chang Bougi</strain>
        <strain evidence="6">cv. SW 3</strain>
        <tissue evidence="4">Leaf</tissue>
    </source>
</reference>
<feature type="domain" description="CCHC-type" evidence="3">
    <location>
        <begin position="111"/>
        <end position="126"/>
    </location>
</feature>
<dbReference type="Proteomes" id="UP000321393">
    <property type="component" value="Unassembled WGS sequence"/>
</dbReference>
<evidence type="ECO:0000259" key="3">
    <source>
        <dbReference type="PROSITE" id="PS50158"/>
    </source>
</evidence>
<evidence type="ECO:0000313" key="7">
    <source>
        <dbReference type="Proteomes" id="UP000321947"/>
    </source>
</evidence>
<dbReference type="EMBL" id="SSTE01011267">
    <property type="protein sequence ID" value="KAA0051430.1"/>
    <property type="molecule type" value="Genomic_DNA"/>
</dbReference>
<protein>
    <submittedName>
        <fullName evidence="4">Gag/pol protein</fullName>
    </submittedName>
</protein>
<dbReference type="GO" id="GO:0003676">
    <property type="term" value="F:nucleic acid binding"/>
    <property type="evidence" value="ECO:0007669"/>
    <property type="project" value="InterPro"/>
</dbReference>
<evidence type="ECO:0000256" key="1">
    <source>
        <dbReference type="PROSITE-ProRule" id="PRU00047"/>
    </source>
</evidence>
<evidence type="ECO:0000313" key="5">
    <source>
        <dbReference type="EMBL" id="TYK22223.1"/>
    </source>
</evidence>
<dbReference type="GO" id="GO:0008270">
    <property type="term" value="F:zinc ion binding"/>
    <property type="evidence" value="ECO:0007669"/>
    <property type="project" value="UniProtKB-KW"/>
</dbReference>
<dbReference type="Pfam" id="PF00098">
    <property type="entry name" value="zf-CCHC"/>
    <property type="match status" value="1"/>
</dbReference>
<feature type="region of interest" description="Disordered" evidence="2">
    <location>
        <begin position="48"/>
        <end position="104"/>
    </location>
</feature>
<dbReference type="EMBL" id="SSTD01005204">
    <property type="protein sequence ID" value="TYK22223.1"/>
    <property type="molecule type" value="Genomic_DNA"/>
</dbReference>
<dbReference type="Gene3D" id="4.10.60.10">
    <property type="entry name" value="Zinc finger, CCHC-type"/>
    <property type="match status" value="1"/>
</dbReference>
<accession>A0A5A7U8D5</accession>
<dbReference type="InterPro" id="IPR036875">
    <property type="entry name" value="Znf_CCHC_sf"/>
</dbReference>
<dbReference type="InterPro" id="IPR001878">
    <property type="entry name" value="Znf_CCHC"/>
</dbReference>
<keyword evidence="1" id="KW-0479">Metal-binding</keyword>
<keyword evidence="1" id="KW-0863">Zinc-finger</keyword>
<dbReference type="SUPFAM" id="SSF57756">
    <property type="entry name" value="Retrovirus zinc finger-like domains"/>
    <property type="match status" value="1"/>
</dbReference>
<dbReference type="OrthoDB" id="1920930at2759"/>
<sequence length="129" mass="14407">MMSATLNLLVADKLNDNKSNSVVNKIAYTLTTLLNELQTFESQMKIKKHKGETNVTTSTRKFHRGSTSGTMSVSYSSGTKKWKKKKGSQENKPNPLVAKTSKKAKAAKGICFHCNQKGHWKRNCPKYLA</sequence>
<keyword evidence="1" id="KW-0862">Zinc</keyword>
<evidence type="ECO:0000256" key="2">
    <source>
        <dbReference type="SAM" id="MobiDB-lite"/>
    </source>
</evidence>
<comment type="caution">
    <text evidence="4">The sequence shown here is derived from an EMBL/GenBank/DDBJ whole genome shotgun (WGS) entry which is preliminary data.</text>
</comment>